<dbReference type="Gene3D" id="3.40.50.2000">
    <property type="entry name" value="Glycogen Phosphorylase B"/>
    <property type="match status" value="1"/>
</dbReference>
<keyword evidence="3" id="KW-1185">Reference proteome</keyword>
<sequence>MLNKKIIMCYGKTNYTPGRYLEDGLRAIGVTVELYTRTIDFAKIDLSDCAAVLFVESPSKPAIKVHNIDMAGVPKLFWVHHGENRITTNMTLAKKYDVDVVLMAHSLHLSKKFAVPTRFFPFAMAKDIFNVTTELKNRNIDIAIVGSNDSEIYQNRSIATKKLKKVFGDNYNLSMNSRVYLQQLAKKYGDSKIVFNHSANGIKSLNMRLFEGMGCGALVISDYVPPMEEMFIDKKHYICFKNHDELIDKVDYYLNHLDEAQEIATAGYEHLLNHHTYEHRAQELLSIIEEFNGS</sequence>
<accession>A0A3D8PW28</accession>
<dbReference type="OrthoDB" id="7019976at2"/>
<comment type="caution">
    <text evidence="2">The sequence shown here is derived from an EMBL/GenBank/DDBJ whole genome shotgun (WGS) entry which is preliminary data.</text>
</comment>
<feature type="domain" description="Spore protein YkvP/CgeB glycosyl transferase-like" evidence="1">
    <location>
        <begin position="139"/>
        <end position="285"/>
    </location>
</feature>
<reference evidence="3" key="1">
    <citation type="submission" date="2017-11" db="EMBL/GenBank/DDBJ databases">
        <authorList>
            <person name="Zhu W."/>
        </authorList>
    </citation>
    <scope>NUCLEOTIDE SEQUENCE [LARGE SCALE GENOMIC DNA]</scope>
    <source>
        <strain evidence="3">CAU 1051</strain>
    </source>
</reference>
<keyword evidence="2" id="KW-0808">Transferase</keyword>
<dbReference type="Proteomes" id="UP000256520">
    <property type="component" value="Unassembled WGS sequence"/>
</dbReference>
<dbReference type="Pfam" id="PF13524">
    <property type="entry name" value="Glyco_trans_1_2"/>
    <property type="match status" value="1"/>
</dbReference>
<proteinExistence type="predicted"/>
<protein>
    <submittedName>
        <fullName evidence="2">Glycosyltransferase family 1 protein</fullName>
    </submittedName>
</protein>
<evidence type="ECO:0000313" key="2">
    <source>
        <dbReference type="EMBL" id="RDW19349.1"/>
    </source>
</evidence>
<evidence type="ECO:0000259" key="1">
    <source>
        <dbReference type="Pfam" id="PF13524"/>
    </source>
</evidence>
<dbReference type="EMBL" id="PIOD01000007">
    <property type="protein sequence ID" value="RDW19349.1"/>
    <property type="molecule type" value="Genomic_DNA"/>
</dbReference>
<gene>
    <name evidence="2" type="ORF">CWR45_07905</name>
</gene>
<organism evidence="2 3">
    <name type="scientific">Oceanobacillus chungangensis</name>
    <dbReference type="NCBI Taxonomy" id="1229152"/>
    <lineage>
        <taxon>Bacteria</taxon>
        <taxon>Bacillati</taxon>
        <taxon>Bacillota</taxon>
        <taxon>Bacilli</taxon>
        <taxon>Bacillales</taxon>
        <taxon>Bacillaceae</taxon>
        <taxon>Oceanobacillus</taxon>
    </lineage>
</organism>
<evidence type="ECO:0000313" key="3">
    <source>
        <dbReference type="Proteomes" id="UP000256520"/>
    </source>
</evidence>
<name>A0A3D8PW28_9BACI</name>
<dbReference type="GO" id="GO:0016740">
    <property type="term" value="F:transferase activity"/>
    <property type="evidence" value="ECO:0007669"/>
    <property type="project" value="UniProtKB-KW"/>
</dbReference>
<dbReference type="RefSeq" id="WP_115749339.1">
    <property type="nucleotide sequence ID" value="NZ_PIOD01000007.1"/>
</dbReference>
<dbReference type="SUPFAM" id="SSF53756">
    <property type="entry name" value="UDP-Glycosyltransferase/glycogen phosphorylase"/>
    <property type="match status" value="1"/>
</dbReference>
<dbReference type="InterPro" id="IPR055259">
    <property type="entry name" value="YkvP/CgeB_Glyco_trans-like"/>
</dbReference>
<dbReference type="AlphaFoldDB" id="A0A3D8PW28"/>